<evidence type="ECO:0000259" key="6">
    <source>
        <dbReference type="PROSITE" id="PS50404"/>
    </source>
</evidence>
<dbReference type="CDD" id="cd03050">
    <property type="entry name" value="GST_N_Theta"/>
    <property type="match status" value="1"/>
</dbReference>
<dbReference type="EMBL" id="MTYJ01000003">
    <property type="protein sequence ID" value="OQV25395.1"/>
    <property type="molecule type" value="Genomic_DNA"/>
</dbReference>
<evidence type="ECO:0000256" key="5">
    <source>
        <dbReference type="ARBA" id="ARBA00047960"/>
    </source>
</evidence>
<reference evidence="9" key="1">
    <citation type="submission" date="2017-01" db="EMBL/GenBank/DDBJ databases">
        <title>Comparative genomics of anhydrobiosis in the tardigrade Hypsibius dujardini.</title>
        <authorList>
            <person name="Yoshida Y."/>
            <person name="Koutsovoulos G."/>
            <person name="Laetsch D."/>
            <person name="Stevens L."/>
            <person name="Kumar S."/>
            <person name="Horikawa D."/>
            <person name="Ishino K."/>
            <person name="Komine S."/>
            <person name="Tomita M."/>
            <person name="Blaxter M."/>
            <person name="Arakawa K."/>
        </authorList>
    </citation>
    <scope>NUCLEOTIDE SEQUENCE [LARGE SCALE GENOMIC DNA]</scope>
    <source>
        <strain evidence="9">Z151</strain>
    </source>
</reference>
<evidence type="ECO:0000256" key="2">
    <source>
        <dbReference type="ARBA" id="ARBA00009899"/>
    </source>
</evidence>
<evidence type="ECO:0000256" key="1">
    <source>
        <dbReference type="ARBA" id="ARBA00004496"/>
    </source>
</evidence>
<sequence>MSLKLYYDLMSQPSRAVLIFLRMNKIPFTDQAVALRRGQHLEDDYAKVNPFKQVPAIDDNGFTLTESSAILKYLADSYLGENSHHWYPKDAKKRAKADEYLDWHHLNTRMNCSVYFQHRSIRPALKKAPVDLKKLENYKSGVLKVAAAIDSYFLQDRKFMLGSEVSIADLQAVCELEQVLTVGLDPFRDHQRLADWAKRVRDITQPHYEGATTTVYGVAQRLLQKLKDDKLDSGLGA</sequence>
<feature type="domain" description="GST C-terminal" evidence="7">
    <location>
        <begin position="90"/>
        <end position="231"/>
    </location>
</feature>
<dbReference type="SUPFAM" id="SSF47616">
    <property type="entry name" value="GST C-terminal domain-like"/>
    <property type="match status" value="1"/>
</dbReference>
<dbReference type="PROSITE" id="PS50405">
    <property type="entry name" value="GST_CTER"/>
    <property type="match status" value="1"/>
</dbReference>
<comment type="similarity">
    <text evidence="2">Belongs to the GST superfamily. Theta family.</text>
</comment>
<dbReference type="CDD" id="cd03183">
    <property type="entry name" value="GST_C_Theta"/>
    <property type="match status" value="1"/>
</dbReference>
<dbReference type="PANTHER" id="PTHR43917">
    <property type="match status" value="1"/>
</dbReference>
<evidence type="ECO:0000259" key="7">
    <source>
        <dbReference type="PROSITE" id="PS50405"/>
    </source>
</evidence>
<dbReference type="InterPro" id="IPR040079">
    <property type="entry name" value="Glutathione_S-Trfase"/>
</dbReference>
<feature type="domain" description="GST N-terminal" evidence="6">
    <location>
        <begin position="1"/>
        <end position="82"/>
    </location>
</feature>
<dbReference type="SFLD" id="SFLDS00019">
    <property type="entry name" value="Glutathione_Transferase_(cytos"/>
    <property type="match status" value="1"/>
</dbReference>
<comment type="caution">
    <text evidence="8">The sequence shown here is derived from an EMBL/GenBank/DDBJ whole genome shotgun (WGS) entry which is preliminary data.</text>
</comment>
<dbReference type="InterPro" id="IPR040077">
    <property type="entry name" value="GST_C_Theta"/>
</dbReference>
<organism evidence="8 9">
    <name type="scientific">Hypsibius exemplaris</name>
    <name type="common">Freshwater tardigrade</name>
    <dbReference type="NCBI Taxonomy" id="2072580"/>
    <lineage>
        <taxon>Eukaryota</taxon>
        <taxon>Metazoa</taxon>
        <taxon>Ecdysozoa</taxon>
        <taxon>Tardigrada</taxon>
        <taxon>Eutardigrada</taxon>
        <taxon>Parachela</taxon>
        <taxon>Hypsibioidea</taxon>
        <taxon>Hypsibiidae</taxon>
        <taxon>Hypsibius</taxon>
    </lineage>
</organism>
<keyword evidence="3" id="KW-0963">Cytoplasm</keyword>
<dbReference type="InterPro" id="IPR004045">
    <property type="entry name" value="Glutathione_S-Trfase_N"/>
</dbReference>
<dbReference type="FunFam" id="3.40.30.10:FF:000176">
    <property type="entry name" value="Glutathione S-transferase theta-1"/>
    <property type="match status" value="1"/>
</dbReference>
<dbReference type="InterPro" id="IPR036282">
    <property type="entry name" value="Glutathione-S-Trfase_C_sf"/>
</dbReference>
<keyword evidence="9" id="KW-1185">Reference proteome</keyword>
<name>A0A1W0XD33_HYPEX</name>
<dbReference type="SFLD" id="SFLDG01153">
    <property type="entry name" value="Main.4:_Theta-like"/>
    <property type="match status" value="1"/>
</dbReference>
<dbReference type="GO" id="GO:0004364">
    <property type="term" value="F:glutathione transferase activity"/>
    <property type="evidence" value="ECO:0007669"/>
    <property type="project" value="UniProtKB-EC"/>
</dbReference>
<comment type="subcellular location">
    <subcellularLocation>
        <location evidence="1">Cytoplasm</location>
    </subcellularLocation>
</comment>
<dbReference type="PROSITE" id="PS50404">
    <property type="entry name" value="GST_NTER"/>
    <property type="match status" value="1"/>
</dbReference>
<dbReference type="PANTHER" id="PTHR43917:SF8">
    <property type="entry name" value="GH16740P-RELATED"/>
    <property type="match status" value="1"/>
</dbReference>
<evidence type="ECO:0000313" key="9">
    <source>
        <dbReference type="Proteomes" id="UP000192578"/>
    </source>
</evidence>
<keyword evidence="4" id="KW-0808">Transferase</keyword>
<dbReference type="Gene3D" id="3.40.30.10">
    <property type="entry name" value="Glutaredoxin"/>
    <property type="match status" value="1"/>
</dbReference>
<dbReference type="AlphaFoldDB" id="A0A1W0XD33"/>
<dbReference type="Proteomes" id="UP000192578">
    <property type="component" value="Unassembled WGS sequence"/>
</dbReference>
<dbReference type="SFLD" id="SFLDG00358">
    <property type="entry name" value="Main_(cytGST)"/>
    <property type="match status" value="1"/>
</dbReference>
<gene>
    <name evidence="8" type="ORF">BV898_01074</name>
</gene>
<dbReference type="GO" id="GO:0006749">
    <property type="term" value="P:glutathione metabolic process"/>
    <property type="evidence" value="ECO:0007669"/>
    <property type="project" value="TreeGrafter"/>
</dbReference>
<evidence type="ECO:0000313" key="8">
    <source>
        <dbReference type="EMBL" id="OQV25395.1"/>
    </source>
</evidence>
<protein>
    <submittedName>
        <fullName evidence="8">Glutathione S-transferase theta-1</fullName>
    </submittedName>
</protein>
<dbReference type="InterPro" id="IPR010987">
    <property type="entry name" value="Glutathione-S-Trfase_C-like"/>
</dbReference>
<dbReference type="InterPro" id="IPR040075">
    <property type="entry name" value="GST_N_Theta"/>
</dbReference>
<dbReference type="GO" id="GO:0005737">
    <property type="term" value="C:cytoplasm"/>
    <property type="evidence" value="ECO:0007669"/>
    <property type="project" value="UniProtKB-SubCell"/>
</dbReference>
<dbReference type="InterPro" id="IPR051369">
    <property type="entry name" value="GST_Theta"/>
</dbReference>
<dbReference type="Gene3D" id="1.20.1050.10">
    <property type="match status" value="1"/>
</dbReference>
<accession>A0A1W0XD33</accession>
<evidence type="ECO:0000256" key="4">
    <source>
        <dbReference type="ARBA" id="ARBA00022679"/>
    </source>
</evidence>
<dbReference type="FunFam" id="1.20.1050.10:FF:000039">
    <property type="entry name" value="Glutathione S-transferase theta-1"/>
    <property type="match status" value="1"/>
</dbReference>
<dbReference type="InterPro" id="IPR004046">
    <property type="entry name" value="GST_C"/>
</dbReference>
<dbReference type="OrthoDB" id="422574at2759"/>
<dbReference type="Pfam" id="PF00043">
    <property type="entry name" value="GST_C"/>
    <property type="match status" value="1"/>
</dbReference>
<dbReference type="InterPro" id="IPR036249">
    <property type="entry name" value="Thioredoxin-like_sf"/>
</dbReference>
<dbReference type="Pfam" id="PF02798">
    <property type="entry name" value="GST_N"/>
    <property type="match status" value="1"/>
</dbReference>
<proteinExistence type="inferred from homology"/>
<comment type="catalytic activity">
    <reaction evidence="5">
        <text>RX + glutathione = an S-substituted glutathione + a halide anion + H(+)</text>
        <dbReference type="Rhea" id="RHEA:16437"/>
        <dbReference type="ChEBI" id="CHEBI:15378"/>
        <dbReference type="ChEBI" id="CHEBI:16042"/>
        <dbReference type="ChEBI" id="CHEBI:17792"/>
        <dbReference type="ChEBI" id="CHEBI:57925"/>
        <dbReference type="ChEBI" id="CHEBI:90779"/>
        <dbReference type="EC" id="2.5.1.18"/>
    </reaction>
</comment>
<evidence type="ECO:0000256" key="3">
    <source>
        <dbReference type="ARBA" id="ARBA00022490"/>
    </source>
</evidence>
<dbReference type="SUPFAM" id="SSF52833">
    <property type="entry name" value="Thioredoxin-like"/>
    <property type="match status" value="1"/>
</dbReference>